<dbReference type="EMBL" id="CAJNON010000040">
    <property type="protein sequence ID" value="CAF0849180.1"/>
    <property type="molecule type" value="Genomic_DNA"/>
</dbReference>
<reference evidence="1" key="1">
    <citation type="submission" date="2021-02" db="EMBL/GenBank/DDBJ databases">
        <authorList>
            <person name="Nowell W R."/>
        </authorList>
    </citation>
    <scope>NUCLEOTIDE SEQUENCE</scope>
</reference>
<comment type="caution">
    <text evidence="1">The sequence shown here is derived from an EMBL/GenBank/DDBJ whole genome shotgun (WGS) entry which is preliminary data.</text>
</comment>
<evidence type="ECO:0000313" key="2">
    <source>
        <dbReference type="Proteomes" id="UP000663891"/>
    </source>
</evidence>
<organism evidence="1 2">
    <name type="scientific">Adineta steineri</name>
    <dbReference type="NCBI Taxonomy" id="433720"/>
    <lineage>
        <taxon>Eukaryota</taxon>
        <taxon>Metazoa</taxon>
        <taxon>Spiralia</taxon>
        <taxon>Gnathifera</taxon>
        <taxon>Rotifera</taxon>
        <taxon>Eurotatoria</taxon>
        <taxon>Bdelloidea</taxon>
        <taxon>Adinetida</taxon>
        <taxon>Adinetidae</taxon>
        <taxon>Adineta</taxon>
    </lineage>
</organism>
<dbReference type="PANTHER" id="PTHR13447:SF2">
    <property type="entry name" value="SMALL RIBOSOMAL SUBUNIT PROTEIN BS1M"/>
    <property type="match status" value="1"/>
</dbReference>
<accession>A0A813VQA6</accession>
<evidence type="ECO:0000313" key="1">
    <source>
        <dbReference type="EMBL" id="CAF0849180.1"/>
    </source>
</evidence>
<name>A0A813VQA6_9BILA</name>
<dbReference type="OrthoDB" id="6020229at2759"/>
<gene>
    <name evidence="1" type="ORF">VCS650_LOCUS6571</name>
</gene>
<dbReference type="InterPro" id="IPR019375">
    <property type="entry name" value="Ribosomal_bS1m"/>
</dbReference>
<proteinExistence type="predicted"/>
<dbReference type="GO" id="GO:0005763">
    <property type="term" value="C:mitochondrial small ribosomal subunit"/>
    <property type="evidence" value="ECO:0007669"/>
    <property type="project" value="TreeGrafter"/>
</dbReference>
<dbReference type="AlphaFoldDB" id="A0A813VQA6"/>
<dbReference type="Pfam" id="PF10246">
    <property type="entry name" value="MRP-S35"/>
    <property type="match status" value="1"/>
</dbReference>
<dbReference type="PANTHER" id="PTHR13447">
    <property type="entry name" value="MITOCHONDRIAL 28S RIBOSOMAL PROTEIN S28"/>
    <property type="match status" value="1"/>
</dbReference>
<dbReference type="Proteomes" id="UP000663891">
    <property type="component" value="Unassembled WGS sequence"/>
</dbReference>
<protein>
    <submittedName>
        <fullName evidence="1">Uncharacterized protein</fullName>
    </submittedName>
</protein>
<sequence length="212" mass="24125">MSTSFVIKYEILLLDILMMLLRLTSRLFVSSPILSSSSTYIPIRLANTFIDEEYIRENVPSNNQSVSSTTLKNPSNNETKSMTFAKMFRQSKFVQLGDLKGRLLSGRIVDVIDDDLYVDFGGKFHAVVQRPQSKQRDQYTIGVVVSIRLQTWEMAARFLGASRHISLLEADAQLVGLLRRVDRTVKSRNKDIDLRYRSGDSQAPASMKREIL</sequence>